<organism evidence="2 3">
    <name type="scientific">Mauremys mutica</name>
    <name type="common">yellowpond turtle</name>
    <dbReference type="NCBI Taxonomy" id="74926"/>
    <lineage>
        <taxon>Eukaryota</taxon>
        <taxon>Metazoa</taxon>
        <taxon>Chordata</taxon>
        <taxon>Craniata</taxon>
        <taxon>Vertebrata</taxon>
        <taxon>Euteleostomi</taxon>
        <taxon>Archelosauria</taxon>
        <taxon>Testudinata</taxon>
        <taxon>Testudines</taxon>
        <taxon>Cryptodira</taxon>
        <taxon>Durocryptodira</taxon>
        <taxon>Testudinoidea</taxon>
        <taxon>Geoemydidae</taxon>
        <taxon>Geoemydinae</taxon>
        <taxon>Mauremys</taxon>
    </lineage>
</organism>
<keyword evidence="1" id="KW-0732">Signal</keyword>
<dbReference type="EMBL" id="JAHDVG010000466">
    <property type="protein sequence ID" value="KAH1182996.1"/>
    <property type="molecule type" value="Genomic_DNA"/>
</dbReference>
<protein>
    <submittedName>
        <fullName evidence="2">Uncharacterized protein</fullName>
    </submittedName>
</protein>
<gene>
    <name evidence="2" type="ORF">KIL84_004488</name>
</gene>
<comment type="caution">
    <text evidence="2">The sequence shown here is derived from an EMBL/GenBank/DDBJ whole genome shotgun (WGS) entry which is preliminary data.</text>
</comment>
<reference evidence="2" key="1">
    <citation type="submission" date="2021-09" db="EMBL/GenBank/DDBJ databases">
        <title>The genome of Mauremys mutica provides insights into the evolution of semi-aquatic lifestyle.</title>
        <authorList>
            <person name="Gong S."/>
            <person name="Gao Y."/>
        </authorList>
    </citation>
    <scope>NUCLEOTIDE SEQUENCE</scope>
    <source>
        <strain evidence="2">MM-2020</strain>
        <tissue evidence="2">Muscle</tissue>
    </source>
</reference>
<dbReference type="Proteomes" id="UP000827986">
    <property type="component" value="Unassembled WGS sequence"/>
</dbReference>
<evidence type="ECO:0000313" key="2">
    <source>
        <dbReference type="EMBL" id="KAH1182996.1"/>
    </source>
</evidence>
<accession>A0A9D3XN88</accession>
<proteinExistence type="predicted"/>
<feature type="signal peptide" evidence="1">
    <location>
        <begin position="1"/>
        <end position="21"/>
    </location>
</feature>
<evidence type="ECO:0000256" key="1">
    <source>
        <dbReference type="SAM" id="SignalP"/>
    </source>
</evidence>
<evidence type="ECO:0000313" key="3">
    <source>
        <dbReference type="Proteomes" id="UP000827986"/>
    </source>
</evidence>
<name>A0A9D3XN88_9SAUR</name>
<feature type="chain" id="PRO_5038504502" evidence="1">
    <location>
        <begin position="22"/>
        <end position="142"/>
    </location>
</feature>
<keyword evidence="3" id="KW-1185">Reference proteome</keyword>
<sequence length="142" mass="15616">MVLRYAVLLALSLLFHNVLYSLRIPPCKQLGRIERTASVWDKANAGDSKGWLRPEGKPCEESQLLSCAQSGCDSESLGCRGDEIAQLTLVLHGHFSLYPTCGLQLNLALLLNGDLRDLFVAALSVMPSCLQLRGMLWKELAC</sequence>
<dbReference type="AlphaFoldDB" id="A0A9D3XN88"/>